<organism evidence="1 2">
    <name type="scientific">Bacillus cereus</name>
    <dbReference type="NCBI Taxonomy" id="1396"/>
    <lineage>
        <taxon>Bacteria</taxon>
        <taxon>Bacillati</taxon>
        <taxon>Bacillota</taxon>
        <taxon>Bacilli</taxon>
        <taxon>Bacillales</taxon>
        <taxon>Bacillaceae</taxon>
        <taxon>Bacillus</taxon>
        <taxon>Bacillus cereus group</taxon>
    </lineage>
</organism>
<dbReference type="EMBL" id="NTRR01000092">
    <property type="protein sequence ID" value="PFE07253.1"/>
    <property type="molecule type" value="Genomic_DNA"/>
</dbReference>
<name>A0A2A8ZQR8_BACCE</name>
<dbReference type="AlphaFoldDB" id="A0A2A8ZQR8"/>
<sequence length="88" mass="10596">MQYCILKQLFIDAIISLLNDCYIFLWFLSNTIPSLHHCTRNKRHLNRCLLLLYDNNTIKLRWFKSEEGTLGCLFFISQYKNSKNMLLF</sequence>
<comment type="caution">
    <text evidence="1">The sequence shown here is derived from an EMBL/GenBank/DDBJ whole genome shotgun (WGS) entry which is preliminary data.</text>
</comment>
<reference evidence="1 2" key="1">
    <citation type="submission" date="2017-09" db="EMBL/GenBank/DDBJ databases">
        <title>Large-scale bioinformatics analysis of Bacillus genomes uncovers conserved roles of natural products in bacterial physiology.</title>
        <authorList>
            <consortium name="Agbiome Team Llc"/>
            <person name="Bleich R.M."/>
            <person name="Grubbs K.J."/>
            <person name="Santa Maria K.C."/>
            <person name="Allen S.E."/>
            <person name="Farag S."/>
            <person name="Shank E.A."/>
            <person name="Bowers A."/>
        </authorList>
    </citation>
    <scope>NUCLEOTIDE SEQUENCE [LARGE SCALE GENOMIC DNA]</scope>
    <source>
        <strain evidence="1 2">AFS022681</strain>
    </source>
</reference>
<gene>
    <name evidence="1" type="ORF">CN307_31525</name>
</gene>
<accession>A0A2A8ZQR8</accession>
<evidence type="ECO:0000313" key="2">
    <source>
        <dbReference type="Proteomes" id="UP000220032"/>
    </source>
</evidence>
<proteinExistence type="predicted"/>
<evidence type="ECO:0000313" key="1">
    <source>
        <dbReference type="EMBL" id="PFE07253.1"/>
    </source>
</evidence>
<protein>
    <submittedName>
        <fullName evidence="1">Uncharacterized protein</fullName>
    </submittedName>
</protein>
<dbReference type="Proteomes" id="UP000220032">
    <property type="component" value="Unassembled WGS sequence"/>
</dbReference>